<reference evidence="1" key="1">
    <citation type="submission" date="2016-04" db="EMBL/GenBank/DDBJ databases">
        <authorList>
            <person name="Nguyen H.D."/>
            <person name="Kesanakurti P."/>
            <person name="Cullis J."/>
            <person name="Levesque C.A."/>
            <person name="Hambleton S."/>
        </authorList>
    </citation>
    <scope>NUCLEOTIDE SEQUENCE</scope>
    <source>
        <strain evidence="1">DAOMC 238032</strain>
    </source>
</reference>
<evidence type="ECO:0000313" key="2">
    <source>
        <dbReference type="Proteomes" id="UP000077671"/>
    </source>
</evidence>
<organism evidence="1 2">
    <name type="scientific">Tilletia caries</name>
    <name type="common">wheat bunt fungus</name>
    <dbReference type="NCBI Taxonomy" id="13290"/>
    <lineage>
        <taxon>Eukaryota</taxon>
        <taxon>Fungi</taxon>
        <taxon>Dikarya</taxon>
        <taxon>Basidiomycota</taxon>
        <taxon>Ustilaginomycotina</taxon>
        <taxon>Exobasidiomycetes</taxon>
        <taxon>Tilletiales</taxon>
        <taxon>Tilletiaceae</taxon>
        <taxon>Tilletia</taxon>
    </lineage>
</organism>
<dbReference type="AlphaFoldDB" id="A0A8T8SHG4"/>
<dbReference type="Proteomes" id="UP000077671">
    <property type="component" value="Unassembled WGS sequence"/>
</dbReference>
<feature type="non-terminal residue" evidence="1">
    <location>
        <position position="1"/>
    </location>
</feature>
<dbReference type="EMBL" id="LWDD02002628">
    <property type="protein sequence ID" value="KAE8240466.1"/>
    <property type="molecule type" value="Genomic_DNA"/>
</dbReference>
<name>A0A8T8SHG4_9BASI</name>
<accession>A0A8T8SHG4</accession>
<comment type="caution">
    <text evidence="1">The sequence shown here is derived from an EMBL/GenBank/DDBJ whole genome shotgun (WGS) entry which is preliminary data.</text>
</comment>
<reference evidence="1" key="2">
    <citation type="journal article" date="2019" name="IMA Fungus">
        <title>Genome sequencing and comparison of five Tilletia species to identify candidate genes for the detection of regulated species infecting wheat.</title>
        <authorList>
            <person name="Nguyen H.D.T."/>
            <person name="Sultana T."/>
            <person name="Kesanakurti P."/>
            <person name="Hambleton S."/>
        </authorList>
    </citation>
    <scope>NUCLEOTIDE SEQUENCE</scope>
    <source>
        <strain evidence="1">DAOMC 238032</strain>
    </source>
</reference>
<sequence length="244" mass="25617">SADDRAAYIDNGYAVVASTPHPDHARASVTAQRHVPGSPLPLGDDAASHTAPVVINVDTIRTQTSTRADSARVAVSRARDAWLVARRAVVDAAVATATLASARMRTAWIRARSDLAVSASTPIRPPIASPSSPSLSTPTVDDLCAIKTPNIKSSVSAAARSPPSSVATLASALYPTPQLVLQDSPTFNGPAIAFAHLFAAFSAFQLQQSFSASSSNTYPIQHHAQSLPCRLYPYLPALPPIHIR</sequence>
<evidence type="ECO:0000313" key="1">
    <source>
        <dbReference type="EMBL" id="KAE8240466.1"/>
    </source>
</evidence>
<protein>
    <submittedName>
        <fullName evidence="1">Uncharacterized protein</fullName>
    </submittedName>
</protein>
<proteinExistence type="predicted"/>
<gene>
    <name evidence="1" type="ORF">A4X03_0g8519</name>
</gene>